<evidence type="ECO:0000256" key="2">
    <source>
        <dbReference type="ARBA" id="ARBA00023002"/>
    </source>
</evidence>
<dbReference type="FunFam" id="3.20.20.100:FF:000008">
    <property type="entry name" value="Aldo/keto reductase family oxidoreductase"/>
    <property type="match status" value="1"/>
</dbReference>
<dbReference type="InterPro" id="IPR020471">
    <property type="entry name" value="AKR"/>
</dbReference>
<dbReference type="GO" id="GO:0005829">
    <property type="term" value="C:cytosol"/>
    <property type="evidence" value="ECO:0007669"/>
    <property type="project" value="TreeGrafter"/>
</dbReference>
<dbReference type="CDD" id="cd19092">
    <property type="entry name" value="AKR_BsYcsN_EcYdhF-like"/>
    <property type="match status" value="1"/>
</dbReference>
<evidence type="ECO:0000256" key="3">
    <source>
        <dbReference type="ARBA" id="ARBA00038157"/>
    </source>
</evidence>
<dbReference type="KEGG" id="awd:AWOD_II_0066"/>
<evidence type="ECO:0000313" key="6">
    <source>
        <dbReference type="Proteomes" id="UP000032427"/>
    </source>
</evidence>
<dbReference type="HOGENOM" id="CLU_023205_8_0_6"/>
<dbReference type="GO" id="GO:0016491">
    <property type="term" value="F:oxidoreductase activity"/>
    <property type="evidence" value="ECO:0007669"/>
    <property type="project" value="UniProtKB-KW"/>
</dbReference>
<evidence type="ECO:0000259" key="4">
    <source>
        <dbReference type="Pfam" id="PF00248"/>
    </source>
</evidence>
<name>A0A090I5D5_9GAMM</name>
<sequence length="304" mass="33984">MSHVEKVLMAPEGPTFSNLIQGYWRLESWEMNAQERLSFLKTHVEMGITTVDHAAIYSAGNCEVLFGEALKLDPTMRDQIEIVSKFGINGIATGNGEKRVSHYDSSKQAILDSTNNSLQRLGVEQLDTLLVHRPDFLMNADHVAEAFAELKQSGKVKHFGVSNFTSSQFDLLQSRLDMPLVTNQVEINPMNFDVLENGVCDKLQQYRVRPMAWSCLAGGNIFSEQTEQAIRLRHTLTELAEELGATSIEQVIFAWVLKHPSNPVALIGSGKIERVKEAINALALQMNTEQWYRVWVASKGHGVA</sequence>
<feature type="domain" description="NADP-dependent oxidoreductase" evidence="4">
    <location>
        <begin position="19"/>
        <end position="293"/>
    </location>
</feature>
<dbReference type="InterPro" id="IPR050523">
    <property type="entry name" value="AKR_Detox_Biosynth"/>
</dbReference>
<dbReference type="SUPFAM" id="SSF51430">
    <property type="entry name" value="NAD(P)-linked oxidoreductase"/>
    <property type="match status" value="1"/>
</dbReference>
<dbReference type="Proteomes" id="UP000032427">
    <property type="component" value="Chromosome 2"/>
</dbReference>
<comment type="similarity">
    <text evidence="3">Belongs to the aldo/keto reductase family. Aldo/keto reductase 2 subfamily.</text>
</comment>
<dbReference type="EMBL" id="LN554847">
    <property type="protein sequence ID" value="CED56725.1"/>
    <property type="molecule type" value="Genomic_DNA"/>
</dbReference>
<gene>
    <name evidence="5" type="ORF">AWOD_II_0066</name>
</gene>
<dbReference type="PATRIC" id="fig|80852.17.peg.2806"/>
<dbReference type="PANTHER" id="PTHR43364:SF1">
    <property type="entry name" value="OXIDOREDUCTASE YDHF"/>
    <property type="match status" value="1"/>
</dbReference>
<organism evidence="5 6">
    <name type="scientific">Aliivibrio wodanis</name>
    <dbReference type="NCBI Taxonomy" id="80852"/>
    <lineage>
        <taxon>Bacteria</taxon>
        <taxon>Pseudomonadati</taxon>
        <taxon>Pseudomonadota</taxon>
        <taxon>Gammaproteobacteria</taxon>
        <taxon>Vibrionales</taxon>
        <taxon>Vibrionaceae</taxon>
        <taxon>Aliivibrio</taxon>
    </lineage>
</organism>
<dbReference type="Pfam" id="PF00248">
    <property type="entry name" value="Aldo_ket_red"/>
    <property type="match status" value="1"/>
</dbReference>
<dbReference type="PANTHER" id="PTHR43364">
    <property type="entry name" value="NADH-SPECIFIC METHYLGLYOXAL REDUCTASE-RELATED"/>
    <property type="match status" value="1"/>
</dbReference>
<keyword evidence="2" id="KW-0560">Oxidoreductase</keyword>
<dbReference type="Gene3D" id="3.20.20.100">
    <property type="entry name" value="NADP-dependent oxidoreductase domain"/>
    <property type="match status" value="1"/>
</dbReference>
<evidence type="ECO:0000313" key="5">
    <source>
        <dbReference type="EMBL" id="CED56725.1"/>
    </source>
</evidence>
<dbReference type="InterPro" id="IPR036812">
    <property type="entry name" value="NAD(P)_OxRdtase_dom_sf"/>
</dbReference>
<proteinExistence type="inferred from homology"/>
<dbReference type="PRINTS" id="PR00069">
    <property type="entry name" value="ALDKETRDTASE"/>
</dbReference>
<reference evidence="6" key="1">
    <citation type="submission" date="2014-09" db="EMBL/GenBank/DDBJ databases">
        <authorList>
            <person name="Hjerde E."/>
        </authorList>
    </citation>
    <scope>NUCLEOTIDE SEQUENCE [LARGE SCALE GENOMIC DNA]</scope>
    <source>
        <strain evidence="6">06/09/139</strain>
    </source>
</reference>
<evidence type="ECO:0000256" key="1">
    <source>
        <dbReference type="ARBA" id="ARBA00022857"/>
    </source>
</evidence>
<accession>A0A090I5D5</accession>
<keyword evidence="1" id="KW-0521">NADP</keyword>
<keyword evidence="6" id="KW-1185">Reference proteome</keyword>
<dbReference type="AlphaFoldDB" id="A0A090I5D5"/>
<dbReference type="STRING" id="80852.AWOD_II_0066"/>
<protein>
    <submittedName>
        <fullName evidence="5">Putative oxidoreductase</fullName>
    </submittedName>
</protein>
<dbReference type="InterPro" id="IPR023210">
    <property type="entry name" value="NADP_OxRdtase_dom"/>
</dbReference>
<dbReference type="OrthoDB" id="9768793at2"/>
<dbReference type="GeneID" id="28542313"/>